<dbReference type="CDD" id="cd00392">
    <property type="entry name" value="Ribosomal_L13"/>
    <property type="match status" value="1"/>
</dbReference>
<dbReference type="Pfam" id="PF00572">
    <property type="entry name" value="Ribosomal_L13"/>
    <property type="match status" value="1"/>
</dbReference>
<dbReference type="PIRSF" id="PIRSF002181">
    <property type="entry name" value="Ribosomal_L13"/>
    <property type="match status" value="1"/>
</dbReference>
<dbReference type="Gene3D" id="3.90.1180.10">
    <property type="entry name" value="Ribosomal protein L13"/>
    <property type="match status" value="1"/>
</dbReference>
<evidence type="ECO:0000256" key="3">
    <source>
        <dbReference type="ARBA" id="ARBA00023274"/>
    </source>
</evidence>
<dbReference type="AlphaFoldDB" id="A0A1F6DFW0"/>
<dbReference type="InterPro" id="IPR036899">
    <property type="entry name" value="Ribosomal_uL13_sf"/>
</dbReference>
<dbReference type="GO" id="GO:0005840">
    <property type="term" value="C:ribosome"/>
    <property type="evidence" value="ECO:0007669"/>
    <property type="project" value="UniProtKB-KW"/>
</dbReference>
<organism evidence="5 6">
    <name type="scientific">Candidatus Kaiserbacteria bacterium RIFCSPHIGHO2_02_FULL_50_50</name>
    <dbReference type="NCBI Taxonomy" id="1798492"/>
    <lineage>
        <taxon>Bacteria</taxon>
        <taxon>Candidatus Kaiseribacteriota</taxon>
    </lineage>
</organism>
<protein>
    <recommendedName>
        <fullName evidence="4">50S ribosomal protein L13</fullName>
    </recommendedName>
</protein>
<comment type="similarity">
    <text evidence="1">Belongs to the universal ribosomal protein uL13 family.</text>
</comment>
<dbReference type="GO" id="GO:0003735">
    <property type="term" value="F:structural constituent of ribosome"/>
    <property type="evidence" value="ECO:0007669"/>
    <property type="project" value="InterPro"/>
</dbReference>
<dbReference type="STRING" id="1798492.A3C89_00790"/>
<keyword evidence="3" id="KW-0687">Ribonucleoprotein</keyword>
<proteinExistence type="inferred from homology"/>
<name>A0A1F6DFW0_9BACT</name>
<comment type="caution">
    <text evidence="5">The sequence shown here is derived from an EMBL/GenBank/DDBJ whole genome shotgun (WGS) entry which is preliminary data.</text>
</comment>
<dbReference type="GO" id="GO:0003729">
    <property type="term" value="F:mRNA binding"/>
    <property type="evidence" value="ECO:0007669"/>
    <property type="project" value="TreeGrafter"/>
</dbReference>
<evidence type="ECO:0000256" key="4">
    <source>
        <dbReference type="ARBA" id="ARBA00035499"/>
    </source>
</evidence>
<dbReference type="InterPro" id="IPR005823">
    <property type="entry name" value="Ribosomal_uL13_bac-type"/>
</dbReference>
<reference evidence="5 6" key="1">
    <citation type="journal article" date="2016" name="Nat. Commun.">
        <title>Thousands of microbial genomes shed light on interconnected biogeochemical processes in an aquifer system.</title>
        <authorList>
            <person name="Anantharaman K."/>
            <person name="Brown C.T."/>
            <person name="Hug L.A."/>
            <person name="Sharon I."/>
            <person name="Castelle C.J."/>
            <person name="Probst A.J."/>
            <person name="Thomas B.C."/>
            <person name="Singh A."/>
            <person name="Wilkins M.J."/>
            <person name="Karaoz U."/>
            <person name="Brodie E.L."/>
            <person name="Williams K.H."/>
            <person name="Hubbard S.S."/>
            <person name="Banfield J.F."/>
        </authorList>
    </citation>
    <scope>NUCLEOTIDE SEQUENCE [LARGE SCALE GENOMIC DNA]</scope>
</reference>
<keyword evidence="2" id="KW-0689">Ribosomal protein</keyword>
<dbReference type="PANTHER" id="PTHR11545">
    <property type="entry name" value="RIBOSOMAL PROTEIN L13"/>
    <property type="match status" value="1"/>
</dbReference>
<evidence type="ECO:0000256" key="1">
    <source>
        <dbReference type="ARBA" id="ARBA00006227"/>
    </source>
</evidence>
<dbReference type="Proteomes" id="UP000178794">
    <property type="component" value="Unassembled WGS sequence"/>
</dbReference>
<gene>
    <name evidence="5" type="ORF">A3C89_00790</name>
</gene>
<sequence length="116" mass="12801">METKIYTLDATGAKPGRLATQIAHILLGKNTPDTTRNLVANVQVVVENASKLDITEKRGTEIFQTYSGYQGGQKSETWAHLAARRGISEVLTRIVGGMLPKNKLRTPRLKNLIIKD</sequence>
<dbReference type="GO" id="GO:1990904">
    <property type="term" value="C:ribonucleoprotein complex"/>
    <property type="evidence" value="ECO:0007669"/>
    <property type="project" value="UniProtKB-KW"/>
</dbReference>
<accession>A0A1F6DFW0</accession>
<dbReference type="SUPFAM" id="SSF52161">
    <property type="entry name" value="Ribosomal protein L13"/>
    <property type="match status" value="1"/>
</dbReference>
<evidence type="ECO:0000256" key="2">
    <source>
        <dbReference type="ARBA" id="ARBA00022980"/>
    </source>
</evidence>
<dbReference type="InterPro" id="IPR005822">
    <property type="entry name" value="Ribosomal_uL13"/>
</dbReference>
<dbReference type="GO" id="GO:0006412">
    <property type="term" value="P:translation"/>
    <property type="evidence" value="ECO:0007669"/>
    <property type="project" value="InterPro"/>
</dbReference>
<dbReference type="EMBL" id="MFLF01000008">
    <property type="protein sequence ID" value="OGG60281.1"/>
    <property type="molecule type" value="Genomic_DNA"/>
</dbReference>
<evidence type="ECO:0000313" key="6">
    <source>
        <dbReference type="Proteomes" id="UP000178794"/>
    </source>
</evidence>
<evidence type="ECO:0000313" key="5">
    <source>
        <dbReference type="EMBL" id="OGG60281.1"/>
    </source>
</evidence>
<dbReference type="PANTHER" id="PTHR11545:SF2">
    <property type="entry name" value="LARGE RIBOSOMAL SUBUNIT PROTEIN UL13M"/>
    <property type="match status" value="1"/>
</dbReference>
<dbReference type="GO" id="GO:0017148">
    <property type="term" value="P:negative regulation of translation"/>
    <property type="evidence" value="ECO:0007669"/>
    <property type="project" value="TreeGrafter"/>
</dbReference>